<dbReference type="EMBL" id="LT629701">
    <property type="protein sequence ID" value="SDN00040.1"/>
    <property type="molecule type" value="Genomic_DNA"/>
</dbReference>
<keyword evidence="6 8" id="KW-0139">CF(1)</keyword>
<dbReference type="eggNOG" id="COG0712">
    <property type="taxonomic scope" value="Bacteria"/>
</dbReference>
<reference evidence="9 10" key="1">
    <citation type="submission" date="2016-10" db="EMBL/GenBank/DDBJ databases">
        <authorList>
            <person name="de Groot N.N."/>
        </authorList>
    </citation>
    <scope>NUCLEOTIDE SEQUENCE [LARGE SCALE GENOMIC DNA]</scope>
    <source>
        <strain evidence="9 10">DSM 44149</strain>
    </source>
</reference>
<dbReference type="Pfam" id="PF00213">
    <property type="entry name" value="OSCP"/>
    <property type="match status" value="1"/>
</dbReference>
<proteinExistence type="inferred from homology"/>
<dbReference type="RefSeq" id="WP_030428927.1">
    <property type="nucleotide sequence ID" value="NZ_JOEF01000005.1"/>
</dbReference>
<protein>
    <recommendedName>
        <fullName evidence="8">ATP synthase subunit delta</fullName>
    </recommendedName>
    <alternativeName>
        <fullName evidence="8">ATP synthase F(1) sector subunit delta</fullName>
    </alternativeName>
    <alternativeName>
        <fullName evidence="8">F-type ATPase subunit delta</fullName>
        <shortName evidence="8">F-ATPase subunit delta</shortName>
    </alternativeName>
</protein>
<dbReference type="GO" id="GO:0045259">
    <property type="term" value="C:proton-transporting ATP synthase complex"/>
    <property type="evidence" value="ECO:0007669"/>
    <property type="project" value="UniProtKB-KW"/>
</dbReference>
<comment type="similarity">
    <text evidence="8">Belongs to the ATPase delta chain family.</text>
</comment>
<dbReference type="HAMAP" id="MF_01416">
    <property type="entry name" value="ATP_synth_delta_bact"/>
    <property type="match status" value="1"/>
</dbReference>
<dbReference type="InterPro" id="IPR000711">
    <property type="entry name" value="ATPase_OSCP/dsu"/>
</dbReference>
<dbReference type="NCBIfam" id="TIGR01145">
    <property type="entry name" value="ATP_synt_delta"/>
    <property type="match status" value="1"/>
</dbReference>
<keyword evidence="10" id="KW-1185">Reference proteome</keyword>
<evidence type="ECO:0000256" key="8">
    <source>
        <dbReference type="HAMAP-Rule" id="MF_01416"/>
    </source>
</evidence>
<dbReference type="Proteomes" id="UP000183376">
    <property type="component" value="Chromosome I"/>
</dbReference>
<keyword evidence="5 8" id="KW-0472">Membrane</keyword>
<comment type="function">
    <text evidence="8">F(1)F(0) ATP synthase produces ATP from ADP in the presence of a proton or sodium gradient. F-type ATPases consist of two structural domains, F(1) containing the extramembraneous catalytic core and F(0) containing the membrane proton channel, linked together by a central stalk and a peripheral stalk. During catalysis, ATP synthesis in the catalytic domain of F(1) is coupled via a rotary mechanism of the central stalk subunits to proton translocation.</text>
</comment>
<evidence type="ECO:0000313" key="9">
    <source>
        <dbReference type="EMBL" id="SDN00040.1"/>
    </source>
</evidence>
<dbReference type="InterPro" id="IPR026015">
    <property type="entry name" value="ATP_synth_OSCP/delta_N_sf"/>
</dbReference>
<dbReference type="OrthoDB" id="5242917at2"/>
<evidence type="ECO:0000256" key="3">
    <source>
        <dbReference type="ARBA" id="ARBA00022781"/>
    </source>
</evidence>
<evidence type="ECO:0000313" key="10">
    <source>
        <dbReference type="Proteomes" id="UP000183376"/>
    </source>
</evidence>
<evidence type="ECO:0000256" key="5">
    <source>
        <dbReference type="ARBA" id="ARBA00023136"/>
    </source>
</evidence>
<keyword evidence="2 8" id="KW-0813">Transport</keyword>
<keyword evidence="4 8" id="KW-0406">Ion transport</keyword>
<gene>
    <name evidence="8" type="primary">atpH</name>
    <name evidence="9" type="ORF">SAMN04489726_4398</name>
</gene>
<accession>A0A1G9XTI1</accession>
<name>A0A1G9XTI1_ALLAB</name>
<comment type="subcellular location">
    <subcellularLocation>
        <location evidence="8">Cell membrane</location>
        <topology evidence="8">Peripheral membrane protein</topology>
    </subcellularLocation>
    <subcellularLocation>
        <location evidence="1">Membrane</location>
    </subcellularLocation>
</comment>
<dbReference type="NCBIfam" id="NF009967">
    <property type="entry name" value="PRK13430.1"/>
    <property type="match status" value="1"/>
</dbReference>
<keyword evidence="3 8" id="KW-0375">Hydrogen ion transport</keyword>
<dbReference type="InterPro" id="IPR020781">
    <property type="entry name" value="ATPase_OSCP/d_CS"/>
</dbReference>
<sequence length="275" mass="29260">MSAMHAASREALASAEARLQEITSGVDGDGLGKLADELFAVTTLLNSEIGLRRAIADASSDPAGREALVRGLLAGKVGERAVDLLATVVTARWSSPRELVDGIELLTRTVSLVRAEQDGRLDAVEDELFRLGRIVAAQPDLDRLLSDPTREAAGKVELLRSLTAGKVEPVTQTLAEQLVTEPRGLGVVAGLEQLAGLAAKRRERSVAYVRSVIPLSEAQQDRLSALLQRVYSRPIALHIEVDAALRGGMVIRVGDEVIDGSAAGRLEALRRELAG</sequence>
<dbReference type="STRING" id="211114.SAMN04489726_4398"/>
<evidence type="ECO:0000256" key="2">
    <source>
        <dbReference type="ARBA" id="ARBA00022448"/>
    </source>
</evidence>
<comment type="function">
    <text evidence="8">This protein is part of the stalk that links CF(0) to CF(1). It either transmits conformational changes from CF(0) to CF(1) or is implicated in proton conduction.</text>
</comment>
<evidence type="ECO:0000256" key="4">
    <source>
        <dbReference type="ARBA" id="ARBA00023065"/>
    </source>
</evidence>
<dbReference type="GO" id="GO:0005886">
    <property type="term" value="C:plasma membrane"/>
    <property type="evidence" value="ECO:0007669"/>
    <property type="project" value="UniProtKB-SubCell"/>
</dbReference>
<evidence type="ECO:0000256" key="7">
    <source>
        <dbReference type="ARBA" id="ARBA00023310"/>
    </source>
</evidence>
<dbReference type="PANTHER" id="PTHR11910">
    <property type="entry name" value="ATP SYNTHASE DELTA CHAIN"/>
    <property type="match status" value="1"/>
</dbReference>
<dbReference type="PROSITE" id="PS00389">
    <property type="entry name" value="ATPASE_DELTA"/>
    <property type="match status" value="1"/>
</dbReference>
<organism evidence="9 10">
    <name type="scientific">Allokutzneria albata</name>
    <name type="common">Kibdelosporangium albatum</name>
    <dbReference type="NCBI Taxonomy" id="211114"/>
    <lineage>
        <taxon>Bacteria</taxon>
        <taxon>Bacillati</taxon>
        <taxon>Actinomycetota</taxon>
        <taxon>Actinomycetes</taxon>
        <taxon>Pseudonocardiales</taxon>
        <taxon>Pseudonocardiaceae</taxon>
        <taxon>Allokutzneria</taxon>
    </lineage>
</organism>
<keyword evidence="7 8" id="KW-0066">ATP synthesis</keyword>
<keyword evidence="8" id="KW-1003">Cell membrane</keyword>
<dbReference type="Gene3D" id="1.10.520.20">
    <property type="entry name" value="N-terminal domain of the delta subunit of the F1F0-ATP synthase"/>
    <property type="match status" value="1"/>
</dbReference>
<evidence type="ECO:0000256" key="6">
    <source>
        <dbReference type="ARBA" id="ARBA00023196"/>
    </source>
</evidence>
<dbReference type="AlphaFoldDB" id="A0A1G9XTI1"/>
<dbReference type="GO" id="GO:0046933">
    <property type="term" value="F:proton-transporting ATP synthase activity, rotational mechanism"/>
    <property type="evidence" value="ECO:0007669"/>
    <property type="project" value="UniProtKB-UniRule"/>
</dbReference>
<evidence type="ECO:0000256" key="1">
    <source>
        <dbReference type="ARBA" id="ARBA00004370"/>
    </source>
</evidence>
<dbReference type="PRINTS" id="PR00125">
    <property type="entry name" value="ATPASEDELTA"/>
</dbReference>